<feature type="active site" description="Charge relay system" evidence="5">
    <location>
        <position position="616"/>
    </location>
</feature>
<organism evidence="8 9">
    <name type="scientific">Xanthomonas oryzae pv. oryzae (strain KACC10331 / KXO85)</name>
    <dbReference type="NCBI Taxonomy" id="291331"/>
    <lineage>
        <taxon>Bacteria</taxon>
        <taxon>Pseudomonadati</taxon>
        <taxon>Pseudomonadota</taxon>
        <taxon>Gammaproteobacteria</taxon>
        <taxon>Lysobacterales</taxon>
        <taxon>Lysobacteraceae</taxon>
        <taxon>Xanthomonas</taxon>
    </lineage>
</organism>
<protein>
    <submittedName>
        <fullName evidence="8">Subtilisin-like serine proteases</fullName>
    </submittedName>
</protein>
<dbReference type="CDD" id="cd07492">
    <property type="entry name" value="Peptidases_S8_8"/>
    <property type="match status" value="1"/>
</dbReference>
<reference evidence="8 9" key="1">
    <citation type="journal article" date="2005" name="Nucleic Acids Res.">
        <title>The genome sequence of Xanthomonas oryzae pathovar oryzae KACC10331, the bacterial blight pathogen of rice.</title>
        <authorList>
            <person name="Lee B.M."/>
            <person name="Park Y.J."/>
            <person name="Park D.S."/>
            <person name="Kang H.W."/>
            <person name="Kim J.G."/>
            <person name="Song E.S."/>
            <person name="Park I.C."/>
            <person name="Yoon U.H."/>
            <person name="Hahn J.H."/>
            <person name="Koo B.S."/>
            <person name="Lee G.B."/>
            <person name="Kim H."/>
            <person name="Park H.S."/>
            <person name="Yoon K.O."/>
            <person name="Kim J.H."/>
            <person name="Jung C.H."/>
            <person name="Koh N.H."/>
            <person name="Seo J.S."/>
            <person name="Go S.J."/>
        </authorList>
    </citation>
    <scope>NUCLEOTIDE SEQUENCE [LARGE SCALE GENOMIC DNA]</scope>
    <source>
        <strain evidence="9">KACC10331 / KXO85</strain>
    </source>
</reference>
<dbReference type="PROSITE" id="PS51892">
    <property type="entry name" value="SUBTILASE"/>
    <property type="match status" value="1"/>
</dbReference>
<dbReference type="InterPro" id="IPR023827">
    <property type="entry name" value="Peptidase_S8_Asp-AS"/>
</dbReference>
<evidence type="ECO:0000259" key="7">
    <source>
        <dbReference type="Pfam" id="PF00082"/>
    </source>
</evidence>
<dbReference type="InterPro" id="IPR036852">
    <property type="entry name" value="Peptidase_S8/S53_dom_sf"/>
</dbReference>
<dbReference type="PROSITE" id="PS00137">
    <property type="entry name" value="SUBTILASE_HIS"/>
    <property type="match status" value="1"/>
</dbReference>
<dbReference type="PANTHER" id="PTHR43806">
    <property type="entry name" value="PEPTIDASE S8"/>
    <property type="match status" value="1"/>
</dbReference>
<dbReference type="InterPro" id="IPR050131">
    <property type="entry name" value="Peptidase_S8_subtilisin-like"/>
</dbReference>
<feature type="domain" description="Peptidase S8/S53" evidence="7">
    <location>
        <begin position="424"/>
        <end position="653"/>
    </location>
</feature>
<gene>
    <name evidence="8" type="primary">AprE</name>
    <name evidence="8" type="ordered locus">XOO3004</name>
</gene>
<dbReference type="EMBL" id="AE013598">
    <property type="protein sequence ID" value="AAW76258.1"/>
    <property type="molecule type" value="Genomic_DNA"/>
</dbReference>
<dbReference type="HOGENOM" id="CLU_407054_0_0_6"/>
<evidence type="ECO:0000256" key="1">
    <source>
        <dbReference type="ARBA" id="ARBA00011073"/>
    </source>
</evidence>
<evidence type="ECO:0000313" key="8">
    <source>
        <dbReference type="EMBL" id="AAW76258.1"/>
    </source>
</evidence>
<dbReference type="InterPro" id="IPR022398">
    <property type="entry name" value="Peptidase_S8_His-AS"/>
</dbReference>
<keyword evidence="2 5" id="KW-0645">Protease</keyword>
<evidence type="ECO:0000256" key="6">
    <source>
        <dbReference type="SAM" id="MobiDB-lite"/>
    </source>
</evidence>
<dbReference type="InterPro" id="IPR015500">
    <property type="entry name" value="Peptidase_S8_subtilisin-rel"/>
</dbReference>
<evidence type="ECO:0000256" key="4">
    <source>
        <dbReference type="ARBA" id="ARBA00022825"/>
    </source>
</evidence>
<dbReference type="GO" id="GO:0006508">
    <property type="term" value="P:proteolysis"/>
    <property type="evidence" value="ECO:0007669"/>
    <property type="project" value="UniProtKB-KW"/>
</dbReference>
<evidence type="ECO:0000256" key="2">
    <source>
        <dbReference type="ARBA" id="ARBA00022670"/>
    </source>
</evidence>
<feature type="active site" description="Charge relay system" evidence="5">
    <location>
        <position position="433"/>
    </location>
</feature>
<dbReference type="AlphaFoldDB" id="Q5GYG3"/>
<dbReference type="STRING" id="291331.XOO3004"/>
<dbReference type="Pfam" id="PF00082">
    <property type="entry name" value="Peptidase_S8"/>
    <property type="match status" value="1"/>
</dbReference>
<dbReference type="KEGG" id="xoo:XOO3004"/>
<evidence type="ECO:0000256" key="3">
    <source>
        <dbReference type="ARBA" id="ARBA00022801"/>
    </source>
</evidence>
<dbReference type="PANTHER" id="PTHR43806:SF11">
    <property type="entry name" value="CEREVISIN-RELATED"/>
    <property type="match status" value="1"/>
</dbReference>
<sequence>MCCPAWPAAPLTRRPCNEDVFHRAWQGMLARLGIDAGGPVGQCHRGRKHLADCARGQMRLVRRRIRPAEPPASGIGVAIGSQAGPKRRAAAPARPPGCTGAPHRTCAHAGSAPLRQLDGARPGCSSAGASHRAGRDGLQAGLARAVARLPHAQQRHDVAGAGRRHPCLTRREDDRGRLGPAAAYAAVAGGRRPERPGRLHRGACCTATAGPAAANRAATTRHPGHPAGGNRLGPMNRLFAIGLIAALAGLGAHANAHAAAALQEPVADGAGPAMPPADAQMPDSSRDILLAVANPLAAPPARAGSSLIGYASSYYGAGQKAAAHMDSIKQRYKLREVSAWPITSLGLYCAVLQPPPGVSRDELVSALADDEGVELVQPVQDFSVFSADASEKTTPLSSYNDPYVDMQRGFIDTDAASAQTVTQGRGVVIAVVDTGVDTNHPDLKARIRDVHDLVDDKPVMTSTDSHGTEVAGIIAAGSNNHQGIVGMAPKAMLSVYKACWYAPTVGATARCNTFTLAKALAAINNSSARVINLSLGGPADPLLSKMLEQLVQQGRIVVAAMPPNERLDGFPNDVPGVLVVRSSSATPAMPGVLSAPGTDILTTQPNGRYDFTSGSSMATAHVSGMAALLLSLQPSMDAKALRALMQRTSKVSDGQLQVNAGAAVQALAPHARHSN</sequence>
<dbReference type="PROSITE" id="PS00136">
    <property type="entry name" value="SUBTILASE_ASP"/>
    <property type="match status" value="1"/>
</dbReference>
<feature type="region of interest" description="Disordered" evidence="6">
    <location>
        <begin position="117"/>
        <end position="136"/>
    </location>
</feature>
<keyword evidence="4 5" id="KW-0720">Serine protease</keyword>
<dbReference type="Proteomes" id="UP000006735">
    <property type="component" value="Chromosome"/>
</dbReference>
<keyword evidence="9" id="KW-1185">Reference proteome</keyword>
<keyword evidence="3 5" id="KW-0378">Hydrolase</keyword>
<dbReference type="GO" id="GO:0004252">
    <property type="term" value="F:serine-type endopeptidase activity"/>
    <property type="evidence" value="ECO:0007669"/>
    <property type="project" value="UniProtKB-UniRule"/>
</dbReference>
<proteinExistence type="inferred from homology"/>
<accession>Q5GYG3</accession>
<dbReference type="InterPro" id="IPR000209">
    <property type="entry name" value="Peptidase_S8/S53_dom"/>
</dbReference>
<feature type="active site" description="Charge relay system" evidence="5">
    <location>
        <position position="466"/>
    </location>
</feature>
<feature type="compositionally biased region" description="Low complexity" evidence="6">
    <location>
        <begin position="90"/>
        <end position="102"/>
    </location>
</feature>
<name>Q5GYG3_XANOR</name>
<dbReference type="Gene3D" id="3.40.50.200">
    <property type="entry name" value="Peptidase S8/S53 domain"/>
    <property type="match status" value="1"/>
</dbReference>
<evidence type="ECO:0000313" key="9">
    <source>
        <dbReference type="Proteomes" id="UP000006735"/>
    </source>
</evidence>
<dbReference type="InterPro" id="IPR034067">
    <property type="entry name" value="Serine_protease_KerA-like_dom"/>
</dbReference>
<dbReference type="SUPFAM" id="SSF52743">
    <property type="entry name" value="Subtilisin-like"/>
    <property type="match status" value="1"/>
</dbReference>
<dbReference type="PRINTS" id="PR00723">
    <property type="entry name" value="SUBTILISIN"/>
</dbReference>
<evidence type="ECO:0000256" key="5">
    <source>
        <dbReference type="PROSITE-ProRule" id="PRU01240"/>
    </source>
</evidence>
<comment type="similarity">
    <text evidence="1 5">Belongs to the peptidase S8 family.</text>
</comment>
<feature type="region of interest" description="Disordered" evidence="6">
    <location>
        <begin position="71"/>
        <end position="104"/>
    </location>
</feature>